<evidence type="ECO:0000256" key="2">
    <source>
        <dbReference type="ARBA" id="ARBA00023016"/>
    </source>
</evidence>
<keyword evidence="1" id="KW-0235">DNA replication</keyword>
<accession>A0ABU3I9F8</accession>
<keyword evidence="3" id="KW-0143">Chaperone</keyword>
<feature type="domain" description="J" evidence="4">
    <location>
        <begin position="10"/>
        <end position="75"/>
    </location>
</feature>
<reference evidence="5 6" key="1">
    <citation type="submission" date="2023-06" db="EMBL/GenBank/DDBJ databases">
        <title>Draft genome sequence of Gleimia hominis type strain CCUG 57540T.</title>
        <authorList>
            <person name="Salva-Serra F."/>
            <person name="Cardew S."/>
            <person name="Jensie Markopoulos S."/>
            <person name="Ohlen M."/>
            <person name="Inganas E."/>
            <person name="Svensson-Stadler L."/>
            <person name="Moore E.R.B."/>
        </authorList>
    </citation>
    <scope>NUCLEOTIDE SEQUENCE [LARGE SCALE GENOMIC DNA]</scope>
    <source>
        <strain evidence="5 6">CCUG 57540</strain>
    </source>
</reference>
<dbReference type="InterPro" id="IPR001623">
    <property type="entry name" value="DnaJ_domain"/>
</dbReference>
<dbReference type="Pfam" id="PF00226">
    <property type="entry name" value="DnaJ"/>
    <property type="match status" value="1"/>
</dbReference>
<dbReference type="SUPFAM" id="SSF46565">
    <property type="entry name" value="Chaperone J-domain"/>
    <property type="match status" value="1"/>
</dbReference>
<dbReference type="PROSITE" id="PS50076">
    <property type="entry name" value="DNAJ_2"/>
    <property type="match status" value="1"/>
</dbReference>
<evidence type="ECO:0000256" key="3">
    <source>
        <dbReference type="ARBA" id="ARBA00023186"/>
    </source>
</evidence>
<dbReference type="PANTHER" id="PTHR43096:SF54">
    <property type="entry name" value="CHAPERONE PROTEIN DNAJ 1"/>
    <property type="match status" value="1"/>
</dbReference>
<dbReference type="SMART" id="SM00271">
    <property type="entry name" value="DnaJ"/>
    <property type="match status" value="1"/>
</dbReference>
<dbReference type="Pfam" id="PF01556">
    <property type="entry name" value="DnaJ_C"/>
    <property type="match status" value="1"/>
</dbReference>
<dbReference type="RefSeq" id="WP_313272284.1">
    <property type="nucleotide sequence ID" value="NZ_JASXSX010000001.1"/>
</dbReference>
<evidence type="ECO:0000313" key="6">
    <source>
        <dbReference type="Proteomes" id="UP001247542"/>
    </source>
</evidence>
<dbReference type="Proteomes" id="UP001247542">
    <property type="component" value="Unassembled WGS sequence"/>
</dbReference>
<dbReference type="PANTHER" id="PTHR43096">
    <property type="entry name" value="DNAJ HOMOLOG 1, MITOCHONDRIAL-RELATED"/>
    <property type="match status" value="1"/>
</dbReference>
<dbReference type="InterPro" id="IPR018253">
    <property type="entry name" value="DnaJ_domain_CS"/>
</dbReference>
<dbReference type="PROSITE" id="PS00636">
    <property type="entry name" value="DNAJ_1"/>
    <property type="match status" value="1"/>
</dbReference>
<comment type="caution">
    <text evidence="5">The sequence shown here is derived from an EMBL/GenBank/DDBJ whole genome shotgun (WGS) entry which is preliminary data.</text>
</comment>
<sequence length="340" mass="35620">MAGHDWMDKDFYKVLGVKKDASASEIKKAYRSLARKLHPDKNPGDKKAESRFKEVGEAYNVLSDPEQRKQYDAIRAMAGGGARFSAGPGGAGAGFEDVFGSMFGGSGNGHRVRFSTSGGAGGGLDDILSGIFNGGGGAGRGGFGGFGQHAYQDYQSPSKGADLAASTTISLRQAVQGATLKMTVEGRSLTVRVPAGVNDGQKIRIRGKGRPGVNGGASGDLVVAIGVRKDPVFSLSGKNLHMKLPVSYPEAVLGSKVEVPLLDGSTVTVKVPPGTSGGTHLRVRRRGVDDGKRRGDLIIEVEIAVPSVTSKAFKDSVRKLSEATQGWDPRADLNAHVWQS</sequence>
<dbReference type="Gene3D" id="1.10.287.110">
    <property type="entry name" value="DnaJ domain"/>
    <property type="match status" value="1"/>
</dbReference>
<dbReference type="SUPFAM" id="SSF49493">
    <property type="entry name" value="HSP40/DnaJ peptide-binding domain"/>
    <property type="match status" value="2"/>
</dbReference>
<dbReference type="InterPro" id="IPR002939">
    <property type="entry name" value="DnaJ_C"/>
</dbReference>
<organism evidence="5 6">
    <name type="scientific">Gleimia hominis</name>
    <dbReference type="NCBI Taxonomy" id="595468"/>
    <lineage>
        <taxon>Bacteria</taxon>
        <taxon>Bacillati</taxon>
        <taxon>Actinomycetota</taxon>
        <taxon>Actinomycetes</taxon>
        <taxon>Actinomycetales</taxon>
        <taxon>Actinomycetaceae</taxon>
        <taxon>Gleimia</taxon>
    </lineage>
</organism>
<proteinExistence type="predicted"/>
<dbReference type="Gene3D" id="2.60.260.20">
    <property type="entry name" value="Urease metallochaperone UreE, N-terminal domain"/>
    <property type="match status" value="2"/>
</dbReference>
<gene>
    <name evidence="5" type="ORF">QS713_02865</name>
</gene>
<dbReference type="CDD" id="cd06257">
    <property type="entry name" value="DnaJ"/>
    <property type="match status" value="1"/>
</dbReference>
<dbReference type="EMBL" id="JASXSX010000001">
    <property type="protein sequence ID" value="MDT3767007.1"/>
    <property type="molecule type" value="Genomic_DNA"/>
</dbReference>
<name>A0ABU3I9F8_9ACTO</name>
<evidence type="ECO:0000313" key="5">
    <source>
        <dbReference type="EMBL" id="MDT3767007.1"/>
    </source>
</evidence>
<dbReference type="InterPro" id="IPR008971">
    <property type="entry name" value="HSP40/DnaJ_pept-bd"/>
</dbReference>
<protein>
    <submittedName>
        <fullName evidence="5">DnaJ C-terminal domain-containing protein</fullName>
    </submittedName>
</protein>
<keyword evidence="6" id="KW-1185">Reference proteome</keyword>
<evidence type="ECO:0000256" key="1">
    <source>
        <dbReference type="ARBA" id="ARBA00022705"/>
    </source>
</evidence>
<keyword evidence="2" id="KW-0346">Stress response</keyword>
<dbReference type="InterPro" id="IPR036869">
    <property type="entry name" value="J_dom_sf"/>
</dbReference>
<dbReference type="PRINTS" id="PR00625">
    <property type="entry name" value="JDOMAIN"/>
</dbReference>
<evidence type="ECO:0000259" key="4">
    <source>
        <dbReference type="PROSITE" id="PS50076"/>
    </source>
</evidence>
<dbReference type="CDD" id="cd10747">
    <property type="entry name" value="DnaJ_C"/>
    <property type="match status" value="1"/>
</dbReference>